<feature type="transmembrane region" description="Helical" evidence="4">
    <location>
        <begin position="210"/>
        <end position="230"/>
    </location>
</feature>
<dbReference type="GO" id="GO:0005886">
    <property type="term" value="C:plasma membrane"/>
    <property type="evidence" value="ECO:0007669"/>
    <property type="project" value="TreeGrafter"/>
</dbReference>
<dbReference type="Gene3D" id="1.20.144.10">
    <property type="entry name" value="Phosphatidic acid phosphatase type 2/haloperoxidase"/>
    <property type="match status" value="1"/>
</dbReference>
<evidence type="ECO:0000256" key="1">
    <source>
        <dbReference type="ARBA" id="ARBA00012374"/>
    </source>
</evidence>
<organism evidence="6">
    <name type="scientific">Providencia stuartii</name>
    <dbReference type="NCBI Taxonomy" id="588"/>
    <lineage>
        <taxon>Bacteria</taxon>
        <taxon>Pseudomonadati</taxon>
        <taxon>Pseudomonadota</taxon>
        <taxon>Gammaproteobacteria</taxon>
        <taxon>Enterobacterales</taxon>
        <taxon>Morganellaceae</taxon>
        <taxon>Providencia</taxon>
    </lineage>
</organism>
<dbReference type="PANTHER" id="PTHR14969">
    <property type="entry name" value="SPHINGOSINE-1-PHOSPHATE PHOSPHOHYDROLASE"/>
    <property type="match status" value="1"/>
</dbReference>
<dbReference type="Pfam" id="PF01569">
    <property type="entry name" value="PAP2"/>
    <property type="match status" value="1"/>
</dbReference>
<proteinExistence type="predicted"/>
<feature type="transmembrane region" description="Helical" evidence="4">
    <location>
        <begin position="7"/>
        <end position="30"/>
    </location>
</feature>
<dbReference type="InterPro" id="IPR000326">
    <property type="entry name" value="PAP2/HPO"/>
</dbReference>
<feature type="transmembrane region" description="Helical" evidence="4">
    <location>
        <begin position="184"/>
        <end position="204"/>
    </location>
</feature>
<keyword evidence="6" id="KW-0378">Hydrolase</keyword>
<accession>A0AAI9HZF5</accession>
<name>A0AAI9HZF5_PROST</name>
<evidence type="ECO:0000313" key="6">
    <source>
        <dbReference type="EMBL" id="EMP9432785.1"/>
    </source>
</evidence>
<dbReference type="PANTHER" id="PTHR14969:SF54">
    <property type="entry name" value="PHOSPHATIDYLGLYCEROPHOSPHATASE B"/>
    <property type="match status" value="1"/>
</dbReference>
<dbReference type="EC" id="3.6.1.27" evidence="1"/>
<keyword evidence="4" id="KW-0472">Membrane</keyword>
<comment type="catalytic activity">
    <reaction evidence="3">
        <text>di-trans,octa-cis-undecaprenyl diphosphate + H2O = di-trans,octa-cis-undecaprenyl phosphate + phosphate + H(+)</text>
        <dbReference type="Rhea" id="RHEA:28094"/>
        <dbReference type="ChEBI" id="CHEBI:15377"/>
        <dbReference type="ChEBI" id="CHEBI:15378"/>
        <dbReference type="ChEBI" id="CHEBI:43474"/>
        <dbReference type="ChEBI" id="CHEBI:58405"/>
        <dbReference type="ChEBI" id="CHEBI:60392"/>
        <dbReference type="EC" id="3.6.1.27"/>
    </reaction>
</comment>
<feature type="domain" description="Phosphatidic acid phosphatase type 2/haloperoxidase" evidence="5">
    <location>
        <begin position="77"/>
        <end position="227"/>
    </location>
</feature>
<evidence type="ECO:0000256" key="4">
    <source>
        <dbReference type="SAM" id="Phobius"/>
    </source>
</evidence>
<reference evidence="7 8" key="1">
    <citation type="submission" date="2021-04" db="EMBL/GenBank/DDBJ databases">
        <title>Determining the burden of carbapenem-resistant Enterobacterales from a tertiary public heath setting in Bangladesh: a clinical, epidemiological, and molecular study.</title>
        <authorList>
            <person name="Farzana R."/>
            <person name="Walsh T.R."/>
        </authorList>
    </citation>
    <scope>NUCLEOTIDE SEQUENCE [LARGE SCALE GENOMIC DNA]</scope>
    <source>
        <strain evidence="7">Dmpro_s316</strain>
        <strain evidence="8">dmpro_s316</strain>
    </source>
</reference>
<dbReference type="RefSeq" id="WP_250000448.1">
    <property type="nucleotide sequence ID" value="NZ_CP095443.1"/>
</dbReference>
<keyword evidence="4" id="KW-0812">Transmembrane</keyword>
<dbReference type="SUPFAM" id="SSF48317">
    <property type="entry name" value="Acid phosphatase/Vanadium-dependent haloperoxidase"/>
    <property type="match status" value="1"/>
</dbReference>
<comment type="caution">
    <text evidence="6">The sequence shown here is derived from an EMBL/GenBank/DDBJ whole genome shotgun (WGS) entry which is preliminary data.</text>
</comment>
<dbReference type="Proteomes" id="UP001495779">
    <property type="component" value="Unassembled WGS sequence"/>
</dbReference>
<evidence type="ECO:0000313" key="7">
    <source>
        <dbReference type="EMBL" id="MER5077060.1"/>
    </source>
</evidence>
<feature type="transmembrane region" description="Helical" evidence="4">
    <location>
        <begin position="157"/>
        <end position="177"/>
    </location>
</feature>
<feature type="transmembrane region" description="Helical" evidence="4">
    <location>
        <begin position="75"/>
        <end position="96"/>
    </location>
</feature>
<gene>
    <name evidence="6" type="primary">pgpB</name>
    <name evidence="6" type="ORF">JRA39_001833</name>
    <name evidence="7" type="ORF">KDV35_09375</name>
</gene>
<evidence type="ECO:0000256" key="3">
    <source>
        <dbReference type="ARBA" id="ARBA00047594"/>
    </source>
</evidence>
<protein>
    <recommendedName>
        <fullName evidence="1">undecaprenyl-diphosphate phosphatase</fullName>
        <ecNumber evidence="1">3.6.1.27</ecNumber>
    </recommendedName>
    <alternativeName>
        <fullName evidence="2">Undecaprenyl pyrophosphate phosphatase</fullName>
    </alternativeName>
</protein>
<reference evidence="6" key="2">
    <citation type="submission" date="2024-02" db="EMBL/GenBank/DDBJ databases">
        <authorList>
            <consortium name="Clinical and Environmental Microbiology Branch: Whole genome sequencing antimicrobial resistance pathogens in the healthcare setting"/>
        </authorList>
    </citation>
    <scope>NUCLEOTIDE SEQUENCE</scope>
    <source>
        <strain evidence="6">2020GO-00142</strain>
    </source>
</reference>
<keyword evidence="4" id="KW-1133">Transmembrane helix</keyword>
<dbReference type="SMART" id="SM00014">
    <property type="entry name" value="acidPPc"/>
    <property type="match status" value="1"/>
</dbReference>
<dbReference type="AlphaFoldDB" id="A0AAI9HZF5"/>
<dbReference type="EMBL" id="JAGSRH010000011">
    <property type="protein sequence ID" value="MER5077060.1"/>
    <property type="molecule type" value="Genomic_DNA"/>
</dbReference>
<dbReference type="InterPro" id="IPR036938">
    <property type="entry name" value="PAP2/HPO_sf"/>
</dbReference>
<dbReference type="EMBL" id="AAZDVE040000011">
    <property type="protein sequence ID" value="EMP9432785.1"/>
    <property type="molecule type" value="Genomic_DNA"/>
</dbReference>
<feature type="transmembrane region" description="Helical" evidence="4">
    <location>
        <begin position="50"/>
        <end position="68"/>
    </location>
</feature>
<dbReference type="NCBIfam" id="NF007975">
    <property type="entry name" value="PRK10699.1"/>
    <property type="match status" value="1"/>
</dbReference>
<sequence>MNRSIYPIIAFAVLLLIPPTVLWMSGWYWLPSSKVESIKWLFWLTETAGLPYSLITSTVLLALTFYVCKLKLKHTILWGIVIICCILAGQGIKGIVKNSLQEPRPYVVWLEKEYGISNSDFYELKRKQRAEVIKQFVTENAQVPSWQRKHWQAETGYSFPSGHVLFAAGWALLLIGLFWQRRQYLLSVIIAVWAEGIVLSRLLLGMHWPVDAIASIIISAILALVACAVLKERA</sequence>
<dbReference type="GO" id="GO:0050380">
    <property type="term" value="F:undecaprenyl-diphosphatase activity"/>
    <property type="evidence" value="ECO:0007669"/>
    <property type="project" value="UniProtKB-EC"/>
</dbReference>
<evidence type="ECO:0000256" key="2">
    <source>
        <dbReference type="ARBA" id="ARBA00032707"/>
    </source>
</evidence>
<evidence type="ECO:0000259" key="5">
    <source>
        <dbReference type="SMART" id="SM00014"/>
    </source>
</evidence>
<dbReference type="CDD" id="cd01610">
    <property type="entry name" value="PAP2_like"/>
    <property type="match status" value="1"/>
</dbReference>
<evidence type="ECO:0000313" key="8">
    <source>
        <dbReference type="Proteomes" id="UP001495779"/>
    </source>
</evidence>